<reference evidence="2" key="1">
    <citation type="submission" date="2014-09" db="EMBL/GenBank/DDBJ databases">
        <authorList>
            <person name="Magalhaes I.L.F."/>
            <person name="Oliveira U."/>
            <person name="Santos F.R."/>
            <person name="Vidigal T.H.D.A."/>
            <person name="Brescovit A.D."/>
            <person name="Santos A.J."/>
        </authorList>
    </citation>
    <scope>NUCLEOTIDE SEQUENCE</scope>
    <source>
        <tissue evidence="2">Shoot tissue taken approximately 20 cm above the soil surface</tissue>
    </source>
</reference>
<name>A0A0A9CVM6_ARUDO</name>
<organism evidence="2">
    <name type="scientific">Arundo donax</name>
    <name type="common">Giant reed</name>
    <name type="synonym">Donax arundinaceus</name>
    <dbReference type="NCBI Taxonomy" id="35708"/>
    <lineage>
        <taxon>Eukaryota</taxon>
        <taxon>Viridiplantae</taxon>
        <taxon>Streptophyta</taxon>
        <taxon>Embryophyta</taxon>
        <taxon>Tracheophyta</taxon>
        <taxon>Spermatophyta</taxon>
        <taxon>Magnoliopsida</taxon>
        <taxon>Liliopsida</taxon>
        <taxon>Poales</taxon>
        <taxon>Poaceae</taxon>
        <taxon>PACMAD clade</taxon>
        <taxon>Arundinoideae</taxon>
        <taxon>Arundineae</taxon>
        <taxon>Arundo</taxon>
    </lineage>
</organism>
<evidence type="ECO:0000256" key="1">
    <source>
        <dbReference type="SAM" id="MobiDB-lite"/>
    </source>
</evidence>
<reference evidence="2" key="2">
    <citation type="journal article" date="2015" name="Data Brief">
        <title>Shoot transcriptome of the giant reed, Arundo donax.</title>
        <authorList>
            <person name="Barrero R.A."/>
            <person name="Guerrero F.D."/>
            <person name="Moolhuijzen P."/>
            <person name="Goolsby J.A."/>
            <person name="Tidwell J."/>
            <person name="Bellgard S.E."/>
            <person name="Bellgard M.I."/>
        </authorList>
    </citation>
    <scope>NUCLEOTIDE SEQUENCE</scope>
    <source>
        <tissue evidence="2">Shoot tissue taken approximately 20 cm above the soil surface</tissue>
    </source>
</reference>
<protein>
    <submittedName>
        <fullName evidence="2">Uncharacterized protein</fullName>
    </submittedName>
</protein>
<evidence type="ECO:0000313" key="2">
    <source>
        <dbReference type="EMBL" id="JAD79596.1"/>
    </source>
</evidence>
<sequence length="140" mass="15211">MSTPHHSVTNTLKSIVLTIAFTGDRSIMSPIETYLRSRRSCMAWSQTAARSAAGSETLNLGQLPRTTAWWSSTGGTTRVRLSSAAATAAFRSSPTWLLNPLCGAYHRNLSPSRPVDTPHLTSRSPPPEAERGRTARSMVE</sequence>
<feature type="region of interest" description="Disordered" evidence="1">
    <location>
        <begin position="108"/>
        <end position="140"/>
    </location>
</feature>
<accession>A0A0A9CVM6</accession>
<dbReference type="EMBL" id="GBRH01218299">
    <property type="protein sequence ID" value="JAD79596.1"/>
    <property type="molecule type" value="Transcribed_RNA"/>
</dbReference>
<feature type="compositionally biased region" description="Basic and acidic residues" evidence="1">
    <location>
        <begin position="128"/>
        <end position="140"/>
    </location>
</feature>
<dbReference type="AlphaFoldDB" id="A0A0A9CVM6"/>
<proteinExistence type="predicted"/>